<keyword evidence="2" id="KW-1185">Reference proteome</keyword>
<dbReference type="Pfam" id="PF11687">
    <property type="entry name" value="DUF3284"/>
    <property type="match status" value="1"/>
</dbReference>
<comment type="caution">
    <text evidence="1">The sequence shown here is derived from an EMBL/GenBank/DDBJ whole genome shotgun (WGS) entry which is preliminary data.</text>
</comment>
<name>A0A0R2NFX4_9LACO</name>
<gene>
    <name evidence="1" type="ORF">DY78_GL001584</name>
</gene>
<protein>
    <recommendedName>
        <fullName evidence="3">DUF3284 domain-containing protein</fullName>
    </recommendedName>
</protein>
<sequence>MRTDTLCYKYRFHATKEAIYRVLVAEQLKYFQRTDPAIKALSPGTKIKAHLQTKMNKLPTQDYMEVTKIVENEAFQLETQQPAGKIIQTFEFTKNRRGEDILAYSEQNVFDNTRSQTNFMLFGLLYKFFYNRGMRKRMQYLDDLAQTTVA</sequence>
<dbReference type="RefSeq" id="WP_024625651.1">
    <property type="nucleotide sequence ID" value="NZ_AYGX02000161.1"/>
</dbReference>
<evidence type="ECO:0000313" key="2">
    <source>
        <dbReference type="Proteomes" id="UP000050920"/>
    </source>
</evidence>
<reference evidence="1 2" key="1">
    <citation type="journal article" date="2015" name="Genome Announc.">
        <title>Expanding the biotechnology potential of lactobacilli through comparative genomics of 213 strains and associated genera.</title>
        <authorList>
            <person name="Sun Z."/>
            <person name="Harris H.M."/>
            <person name="McCann A."/>
            <person name="Guo C."/>
            <person name="Argimon S."/>
            <person name="Zhang W."/>
            <person name="Yang X."/>
            <person name="Jeffery I.B."/>
            <person name="Cooney J.C."/>
            <person name="Kagawa T.F."/>
            <person name="Liu W."/>
            <person name="Song Y."/>
            <person name="Salvetti E."/>
            <person name="Wrobel A."/>
            <person name="Rasinkangas P."/>
            <person name="Parkhill J."/>
            <person name="Rea M.C."/>
            <person name="O'Sullivan O."/>
            <person name="Ritari J."/>
            <person name="Douillard F.P."/>
            <person name="Paul Ross R."/>
            <person name="Yang R."/>
            <person name="Briner A.E."/>
            <person name="Felis G.E."/>
            <person name="de Vos W.M."/>
            <person name="Barrangou R."/>
            <person name="Klaenhammer T.R."/>
            <person name="Caufield P.W."/>
            <person name="Cui Y."/>
            <person name="Zhang H."/>
            <person name="O'Toole P.W."/>
        </authorList>
    </citation>
    <scope>NUCLEOTIDE SEQUENCE [LARGE SCALE GENOMIC DNA]</scope>
    <source>
        <strain evidence="1 2">DSM 21115</strain>
    </source>
</reference>
<proteinExistence type="predicted"/>
<dbReference type="InterPro" id="IPR021701">
    <property type="entry name" value="DUF3284"/>
</dbReference>
<dbReference type="AlphaFoldDB" id="A0A0R2NFX4"/>
<dbReference type="EMBL" id="AYGX02000161">
    <property type="protein sequence ID" value="KRO24734.1"/>
    <property type="molecule type" value="Genomic_DNA"/>
</dbReference>
<accession>A0A0R2NFX4</accession>
<evidence type="ECO:0008006" key="3">
    <source>
        <dbReference type="Google" id="ProtNLM"/>
    </source>
</evidence>
<evidence type="ECO:0000313" key="1">
    <source>
        <dbReference type="EMBL" id="KRO24734.1"/>
    </source>
</evidence>
<organism evidence="1 2">
    <name type="scientific">Lactiplantibacillus fabifermentans DSM 21115</name>
    <dbReference type="NCBI Taxonomy" id="1413187"/>
    <lineage>
        <taxon>Bacteria</taxon>
        <taxon>Bacillati</taxon>
        <taxon>Bacillota</taxon>
        <taxon>Bacilli</taxon>
        <taxon>Lactobacillales</taxon>
        <taxon>Lactobacillaceae</taxon>
        <taxon>Lactiplantibacillus</taxon>
    </lineage>
</organism>
<dbReference type="Proteomes" id="UP000050920">
    <property type="component" value="Unassembled WGS sequence"/>
</dbReference>